<dbReference type="OrthoDB" id="305690at2759"/>
<reference evidence="1" key="1">
    <citation type="submission" date="2021-01" db="EMBL/GenBank/DDBJ databases">
        <authorList>
            <consortium name="Genoscope - CEA"/>
            <person name="William W."/>
        </authorList>
    </citation>
    <scope>NUCLEOTIDE SEQUENCE</scope>
</reference>
<protein>
    <submittedName>
        <fullName evidence="1">Uncharacterized protein</fullName>
    </submittedName>
</protein>
<dbReference type="EMBL" id="CAJJDP010000018">
    <property type="protein sequence ID" value="CAD8146099.1"/>
    <property type="molecule type" value="Genomic_DNA"/>
</dbReference>
<organism evidence="1 2">
    <name type="scientific">Paramecium octaurelia</name>
    <dbReference type="NCBI Taxonomy" id="43137"/>
    <lineage>
        <taxon>Eukaryota</taxon>
        <taxon>Sar</taxon>
        <taxon>Alveolata</taxon>
        <taxon>Ciliophora</taxon>
        <taxon>Intramacronucleata</taxon>
        <taxon>Oligohymenophorea</taxon>
        <taxon>Peniculida</taxon>
        <taxon>Parameciidae</taxon>
        <taxon>Paramecium</taxon>
    </lineage>
</organism>
<dbReference type="Proteomes" id="UP000683925">
    <property type="component" value="Unassembled WGS sequence"/>
</dbReference>
<name>A0A8S1T3D4_PAROT</name>
<comment type="caution">
    <text evidence="1">The sequence shown here is derived from an EMBL/GenBank/DDBJ whole genome shotgun (WGS) entry which is preliminary data.</text>
</comment>
<gene>
    <name evidence="1" type="ORF">POCTA_138.1.T0180128</name>
</gene>
<accession>A0A8S1T3D4</accession>
<evidence type="ECO:0000313" key="2">
    <source>
        <dbReference type="Proteomes" id="UP000683925"/>
    </source>
</evidence>
<keyword evidence="2" id="KW-1185">Reference proteome</keyword>
<evidence type="ECO:0000313" key="1">
    <source>
        <dbReference type="EMBL" id="CAD8146099.1"/>
    </source>
</evidence>
<dbReference type="AlphaFoldDB" id="A0A8S1T3D4"/>
<dbReference type="OMA" id="DPNIMPL"/>
<proteinExistence type="predicted"/>
<sequence length="315" mass="36819">MAKEFQVLKLNSPINQKKKNTQLCFNSLGFLQSIQFVNQMEKSDELKQSHQDLMKKYYQSKTYEQKQAALSTIQSQKTLPQKFENINDKLNLKINSNKHREKENQFFRQPKILEIDQSTNQIPKEKSLFNKQIDIIKLHNLKECDKKTNTQTKVVSTNTTLMDKRTLDPNIMPLSSLVRKSLKQKNQPQLLQISSNTIFLKDEISGKVCFKQKSQSQQEVQRYVQDEIEDTLVQKDEIDKEINNCSPQFAVKKCFFSLAQGCLEQQNNQARYSSYEKRVDIKGSKVSKSNRAHTSGKQEQKQMNRLYEYILEGNC</sequence>